<name>A0A0D7AMY0_9AGAR</name>
<sequence length="1122" mass="124318">MFADTPSRPILATFKSSPEAKKWRRQSFLPPRGSPPLPNTWWIGQNNHEAVLRAHLAKYGCSVELSTEIVAIDQSPESVTVSLVKTLADGTQVSETSSFESVVGTDGVFGFSMLLKSEDQLPTTWQEFIDRFYEFTGRRDVKFDELVWLGKWRASIRMVDTFQKGRVFVGGGKKPVVGVAYIERMFWGADAAHVRSPAGGQGVNSGMQDAFNLGWKLSLAVKGFAHPGLLSTYSTERFPVIAKMLRRSTDLYEKMTSSGADKGQGPERGGPLHQLGVNYGSSPIAFDTRQPRDDGSGSNVYEATGPLTTGDPVPDALLLDLASGQATSMFNLFKAIHYTVMAFASDIATVSSVLVSQLEKYPTEILTCCIVLPMAIEPVPQDVAPTGDSSGSADTQLQKELPLEFEFYIPDICERKPSRNEGFSLNLEVNVVTRNVLPFHKWPIMVSCDGRPLSAKESDEISLHLSHARTHWEKCISEKKKLQASVELYLAALDAHCEEVAKVIRGLDSVRVPVRCIPDDILRAIFLRIPWHDQSQPYIPSLVCHRWRAIALDLMTTSNAIDIQEDEGGLFPAVHLYCTSNCSAASGLLAVGAFECRPADAYNSKEVALMEAFPYSVAADLRTAVKTNNTTALSLHGESPEALFSNALTPPSSCQVNLSLVHTLVASSSASYPSRRIHPLRHIDAPALRTVQLYGNAIRQFLHLLPWGQITDLTIDCSPAGYAIHALEMCPQLRTCWLSFVEHSEVTTKGLHSYLQEAVDESFKGFDKESATLQLFKHLKTFTLTTSLPQILDHILLHLTAPKLRRLDIRTPLVSSWPCDALLGFLRRSSCSLEELSLFSAPIVDEDLLRILQHVPSVTSLGLYDIVLANTLSPKLLSAMAQFTLDGPVLVPHLRHLALSADRYAWDCRSHLPMWVDMVEARWRGIPDSEVTGSELETFEIRTRTQCIVDSDTDPYYESRSSLSFYDLERLRSMACEGLAVFDLGLGYDADSDTSCPFVELIAWESDDEFREGAEGFDERWKARSFLVFDDMGAPPPERKDKRLRSCLPSACIDESSVSSPAPEVMKTDKVPDEDTDEESDKEEAADGQSDNDEESDASYEYESPSESGSEYEFSDEDEYSA</sequence>
<keyword evidence="4" id="KW-0560">Oxidoreductase</keyword>
<evidence type="ECO:0000256" key="2">
    <source>
        <dbReference type="ARBA" id="ARBA00022630"/>
    </source>
</evidence>
<feature type="domain" description="FAD-binding" evidence="6">
    <location>
        <begin position="184"/>
        <end position="248"/>
    </location>
</feature>
<dbReference type="InterPro" id="IPR002938">
    <property type="entry name" value="FAD-bd"/>
</dbReference>
<feature type="compositionally biased region" description="Acidic residues" evidence="5">
    <location>
        <begin position="1113"/>
        <end position="1122"/>
    </location>
</feature>
<dbReference type="Gene3D" id="3.50.50.60">
    <property type="entry name" value="FAD/NAD(P)-binding domain"/>
    <property type="match status" value="2"/>
</dbReference>
<dbReference type="Pfam" id="PF01494">
    <property type="entry name" value="FAD_binding_3"/>
    <property type="match status" value="1"/>
</dbReference>
<keyword evidence="2" id="KW-0285">Flavoprotein</keyword>
<keyword evidence="3" id="KW-0274">FAD</keyword>
<proteinExistence type="predicted"/>
<dbReference type="OrthoDB" id="2690153at2759"/>
<feature type="region of interest" description="Disordered" evidence="5">
    <location>
        <begin position="255"/>
        <end position="274"/>
    </location>
</feature>
<evidence type="ECO:0000256" key="4">
    <source>
        <dbReference type="ARBA" id="ARBA00023002"/>
    </source>
</evidence>
<evidence type="ECO:0000256" key="3">
    <source>
        <dbReference type="ARBA" id="ARBA00022827"/>
    </source>
</evidence>
<evidence type="ECO:0000256" key="5">
    <source>
        <dbReference type="SAM" id="MobiDB-lite"/>
    </source>
</evidence>
<reference evidence="7 8" key="1">
    <citation type="journal article" date="2015" name="Fungal Genet. Biol.">
        <title>Evolution of novel wood decay mechanisms in Agaricales revealed by the genome sequences of Fistulina hepatica and Cylindrobasidium torrendii.</title>
        <authorList>
            <person name="Floudas D."/>
            <person name="Held B.W."/>
            <person name="Riley R."/>
            <person name="Nagy L.G."/>
            <person name="Koehler G."/>
            <person name="Ransdell A.S."/>
            <person name="Younus H."/>
            <person name="Chow J."/>
            <person name="Chiniquy J."/>
            <person name="Lipzen A."/>
            <person name="Tritt A."/>
            <person name="Sun H."/>
            <person name="Haridas S."/>
            <person name="LaButti K."/>
            <person name="Ohm R.A."/>
            <person name="Kues U."/>
            <person name="Blanchette R.A."/>
            <person name="Grigoriev I.V."/>
            <person name="Minto R.E."/>
            <person name="Hibbett D.S."/>
        </authorList>
    </citation>
    <scope>NUCLEOTIDE SEQUENCE [LARGE SCALE GENOMIC DNA]</scope>
    <source>
        <strain evidence="7 8">ATCC 64428</strain>
    </source>
</reference>
<dbReference type="Gene3D" id="3.80.10.10">
    <property type="entry name" value="Ribonuclease Inhibitor"/>
    <property type="match status" value="1"/>
</dbReference>
<keyword evidence="8" id="KW-1185">Reference proteome</keyword>
<accession>A0A0D7AMY0</accession>
<feature type="region of interest" description="Disordered" evidence="5">
    <location>
        <begin position="286"/>
        <end position="308"/>
    </location>
</feature>
<dbReference type="GO" id="GO:0016709">
    <property type="term" value="F:oxidoreductase activity, acting on paired donors, with incorporation or reduction of molecular oxygen, NAD(P)H as one donor, and incorporation of one atom of oxygen"/>
    <property type="evidence" value="ECO:0007669"/>
    <property type="project" value="UniProtKB-ARBA"/>
</dbReference>
<evidence type="ECO:0000259" key="6">
    <source>
        <dbReference type="Pfam" id="PF01494"/>
    </source>
</evidence>
<dbReference type="GO" id="GO:0071949">
    <property type="term" value="F:FAD binding"/>
    <property type="evidence" value="ECO:0007669"/>
    <property type="project" value="InterPro"/>
</dbReference>
<dbReference type="SUPFAM" id="SSF51905">
    <property type="entry name" value="FAD/NAD(P)-binding domain"/>
    <property type="match status" value="1"/>
</dbReference>
<feature type="compositionally biased region" description="Low complexity" evidence="5">
    <location>
        <begin position="1101"/>
        <end position="1112"/>
    </location>
</feature>
<feature type="compositionally biased region" description="Acidic residues" evidence="5">
    <location>
        <begin position="1074"/>
        <end position="1100"/>
    </location>
</feature>
<dbReference type="PANTHER" id="PTHR43004:SF19">
    <property type="entry name" value="BINDING MONOOXYGENASE, PUTATIVE (JCVI)-RELATED"/>
    <property type="match status" value="1"/>
</dbReference>
<organism evidence="7 8">
    <name type="scientific">Fistulina hepatica ATCC 64428</name>
    <dbReference type="NCBI Taxonomy" id="1128425"/>
    <lineage>
        <taxon>Eukaryota</taxon>
        <taxon>Fungi</taxon>
        <taxon>Dikarya</taxon>
        <taxon>Basidiomycota</taxon>
        <taxon>Agaricomycotina</taxon>
        <taxon>Agaricomycetes</taxon>
        <taxon>Agaricomycetidae</taxon>
        <taxon>Agaricales</taxon>
        <taxon>Fistulinaceae</taxon>
        <taxon>Fistulina</taxon>
    </lineage>
</organism>
<evidence type="ECO:0000313" key="7">
    <source>
        <dbReference type="EMBL" id="KIY52932.1"/>
    </source>
</evidence>
<dbReference type="Gene3D" id="3.30.70.2450">
    <property type="match status" value="1"/>
</dbReference>
<protein>
    <recommendedName>
        <fullName evidence="6">FAD-binding domain-containing protein</fullName>
    </recommendedName>
</protein>
<dbReference type="InterPro" id="IPR036188">
    <property type="entry name" value="FAD/NAD-bd_sf"/>
</dbReference>
<dbReference type="PANTHER" id="PTHR43004">
    <property type="entry name" value="TRK SYSTEM POTASSIUM UPTAKE PROTEIN"/>
    <property type="match status" value="1"/>
</dbReference>
<dbReference type="Proteomes" id="UP000054144">
    <property type="component" value="Unassembled WGS sequence"/>
</dbReference>
<evidence type="ECO:0000313" key="8">
    <source>
        <dbReference type="Proteomes" id="UP000054144"/>
    </source>
</evidence>
<dbReference type="InterPro" id="IPR050641">
    <property type="entry name" value="RIFMO-like"/>
</dbReference>
<evidence type="ECO:0000256" key="1">
    <source>
        <dbReference type="ARBA" id="ARBA00001974"/>
    </source>
</evidence>
<dbReference type="EMBL" id="KN881629">
    <property type="protein sequence ID" value="KIY52932.1"/>
    <property type="molecule type" value="Genomic_DNA"/>
</dbReference>
<dbReference type="SUPFAM" id="SSF52047">
    <property type="entry name" value="RNI-like"/>
    <property type="match status" value="1"/>
</dbReference>
<comment type="cofactor">
    <cofactor evidence="1">
        <name>FAD</name>
        <dbReference type="ChEBI" id="CHEBI:57692"/>
    </cofactor>
</comment>
<dbReference type="InterPro" id="IPR032675">
    <property type="entry name" value="LRR_dom_sf"/>
</dbReference>
<gene>
    <name evidence="7" type="ORF">FISHEDRAFT_69389</name>
</gene>
<dbReference type="PRINTS" id="PR00420">
    <property type="entry name" value="RNGMNOXGNASE"/>
</dbReference>
<dbReference type="AlphaFoldDB" id="A0A0D7AMY0"/>
<feature type="region of interest" description="Disordered" evidence="5">
    <location>
        <begin position="1054"/>
        <end position="1122"/>
    </location>
</feature>